<gene>
    <name evidence="1" type="ORF">STAS_25030</name>
</gene>
<proteinExistence type="predicted"/>
<accession>A0A5A7QRA2</accession>
<protein>
    <submittedName>
        <fullName evidence="1">Uncharacterized protein</fullName>
    </submittedName>
</protein>
<evidence type="ECO:0000313" key="1">
    <source>
        <dbReference type="EMBL" id="GER47883.1"/>
    </source>
</evidence>
<dbReference type="AlphaFoldDB" id="A0A5A7QRA2"/>
<evidence type="ECO:0000313" key="2">
    <source>
        <dbReference type="Proteomes" id="UP000325081"/>
    </source>
</evidence>
<sequence>MRDTMPRVAKSVGLELPSTGGTSFVAVESPLKEKVCDWRWDPTAKASTLHPPTSLFDYEQMTAMEDLFLLPAGDHRSVCSEIIDTKNSVMAIDRRSVISEAKLHHRSVS</sequence>
<dbReference type="Proteomes" id="UP000325081">
    <property type="component" value="Unassembled WGS sequence"/>
</dbReference>
<name>A0A5A7QRA2_STRAF</name>
<comment type="caution">
    <text evidence="1">The sequence shown here is derived from an EMBL/GenBank/DDBJ whole genome shotgun (WGS) entry which is preliminary data.</text>
</comment>
<dbReference type="EMBL" id="BKCP01008070">
    <property type="protein sequence ID" value="GER47883.1"/>
    <property type="molecule type" value="Genomic_DNA"/>
</dbReference>
<keyword evidence="2" id="KW-1185">Reference proteome</keyword>
<organism evidence="1 2">
    <name type="scientific">Striga asiatica</name>
    <name type="common">Asiatic witchweed</name>
    <name type="synonym">Buchnera asiatica</name>
    <dbReference type="NCBI Taxonomy" id="4170"/>
    <lineage>
        <taxon>Eukaryota</taxon>
        <taxon>Viridiplantae</taxon>
        <taxon>Streptophyta</taxon>
        <taxon>Embryophyta</taxon>
        <taxon>Tracheophyta</taxon>
        <taxon>Spermatophyta</taxon>
        <taxon>Magnoliopsida</taxon>
        <taxon>eudicotyledons</taxon>
        <taxon>Gunneridae</taxon>
        <taxon>Pentapetalae</taxon>
        <taxon>asterids</taxon>
        <taxon>lamiids</taxon>
        <taxon>Lamiales</taxon>
        <taxon>Orobanchaceae</taxon>
        <taxon>Buchnereae</taxon>
        <taxon>Striga</taxon>
    </lineage>
</organism>
<reference evidence="2" key="1">
    <citation type="journal article" date="2019" name="Curr. Biol.">
        <title>Genome Sequence of Striga asiatica Provides Insight into the Evolution of Plant Parasitism.</title>
        <authorList>
            <person name="Yoshida S."/>
            <person name="Kim S."/>
            <person name="Wafula E.K."/>
            <person name="Tanskanen J."/>
            <person name="Kim Y.M."/>
            <person name="Honaas L."/>
            <person name="Yang Z."/>
            <person name="Spallek T."/>
            <person name="Conn C.E."/>
            <person name="Ichihashi Y."/>
            <person name="Cheong K."/>
            <person name="Cui S."/>
            <person name="Der J.P."/>
            <person name="Gundlach H."/>
            <person name="Jiao Y."/>
            <person name="Hori C."/>
            <person name="Ishida J.K."/>
            <person name="Kasahara H."/>
            <person name="Kiba T."/>
            <person name="Kim M.S."/>
            <person name="Koo N."/>
            <person name="Laohavisit A."/>
            <person name="Lee Y.H."/>
            <person name="Lumba S."/>
            <person name="McCourt P."/>
            <person name="Mortimer J.C."/>
            <person name="Mutuku J.M."/>
            <person name="Nomura T."/>
            <person name="Sasaki-Sekimoto Y."/>
            <person name="Seto Y."/>
            <person name="Wang Y."/>
            <person name="Wakatake T."/>
            <person name="Sakakibara H."/>
            <person name="Demura T."/>
            <person name="Yamaguchi S."/>
            <person name="Yoneyama K."/>
            <person name="Manabe R.I."/>
            <person name="Nelson D.C."/>
            <person name="Schulman A.H."/>
            <person name="Timko M.P."/>
            <person name="dePamphilis C.W."/>
            <person name="Choi D."/>
            <person name="Shirasu K."/>
        </authorList>
    </citation>
    <scope>NUCLEOTIDE SEQUENCE [LARGE SCALE GENOMIC DNA]</scope>
    <source>
        <strain evidence="2">cv. UVA1</strain>
    </source>
</reference>